<dbReference type="InterPro" id="IPR010982">
    <property type="entry name" value="Lambda_DNA-bd_dom_sf"/>
</dbReference>
<evidence type="ECO:0000259" key="2">
    <source>
        <dbReference type="PROSITE" id="PS50943"/>
    </source>
</evidence>
<evidence type="ECO:0000313" key="3">
    <source>
        <dbReference type="EMBL" id="TYC46474.1"/>
    </source>
</evidence>
<dbReference type="PANTHER" id="PTHR46797:SF1">
    <property type="entry name" value="METHYLPHOSPHONATE SYNTHASE"/>
    <property type="match status" value="1"/>
</dbReference>
<dbReference type="RefSeq" id="WP_148605833.1">
    <property type="nucleotide sequence ID" value="NZ_SDGY01000002.1"/>
</dbReference>
<evidence type="ECO:0000313" key="4">
    <source>
        <dbReference type="Proteomes" id="UP000442244"/>
    </source>
</evidence>
<dbReference type="Pfam" id="PF12844">
    <property type="entry name" value="HTH_19"/>
    <property type="match status" value="1"/>
</dbReference>
<dbReference type="InterPro" id="IPR050807">
    <property type="entry name" value="TransReg_Diox_bact_type"/>
</dbReference>
<gene>
    <name evidence="3" type="ORF">ESZ47_06390</name>
</gene>
<reference evidence="3 4" key="1">
    <citation type="submission" date="2019-01" db="EMBL/GenBank/DDBJ databases">
        <title>Leuconostoc litchii sp. nov., a novel lactic acid bacterium isolated from lychee.</title>
        <authorList>
            <person name="Wang L.-T."/>
        </authorList>
    </citation>
    <scope>NUCLEOTIDE SEQUENCE [LARGE SCALE GENOMIC DNA]</scope>
    <source>
        <strain evidence="3 4">MB7</strain>
    </source>
</reference>
<dbReference type="SUPFAM" id="SSF47413">
    <property type="entry name" value="lambda repressor-like DNA-binding domains"/>
    <property type="match status" value="1"/>
</dbReference>
<dbReference type="CDD" id="cd00093">
    <property type="entry name" value="HTH_XRE"/>
    <property type="match status" value="1"/>
</dbReference>
<dbReference type="SMART" id="SM00530">
    <property type="entry name" value="HTH_XRE"/>
    <property type="match status" value="1"/>
</dbReference>
<dbReference type="AlphaFoldDB" id="A0A652NDX1"/>
<proteinExistence type="predicted"/>
<accession>A0A652NDX1</accession>
<sequence length="123" mass="13931">MVTREQFGSKIKHIREKKHFTVRQTALQGNFSSAYLSQIENGNKNIPKVDTLYRIAKGLRISKDEILHLAGITSHMPAHQTNVDLGQQFTDNNLLLSFEGKPLSPEYREAILSILRTLPDATE</sequence>
<dbReference type="Gene3D" id="1.10.260.40">
    <property type="entry name" value="lambda repressor-like DNA-binding domains"/>
    <property type="match status" value="1"/>
</dbReference>
<dbReference type="InterPro" id="IPR001387">
    <property type="entry name" value="Cro/C1-type_HTH"/>
</dbReference>
<organism evidence="3 4">
    <name type="scientific">Leuconostoc litchii</name>
    <dbReference type="NCBI Taxonomy" id="1981069"/>
    <lineage>
        <taxon>Bacteria</taxon>
        <taxon>Bacillati</taxon>
        <taxon>Bacillota</taxon>
        <taxon>Bacilli</taxon>
        <taxon>Lactobacillales</taxon>
        <taxon>Lactobacillaceae</taxon>
        <taxon>Leuconostoc</taxon>
    </lineage>
</organism>
<dbReference type="PROSITE" id="PS50943">
    <property type="entry name" value="HTH_CROC1"/>
    <property type="match status" value="1"/>
</dbReference>
<comment type="caution">
    <text evidence="3">The sequence shown here is derived from an EMBL/GenBank/DDBJ whole genome shotgun (WGS) entry which is preliminary data.</text>
</comment>
<dbReference type="EMBL" id="SDGY01000002">
    <property type="protein sequence ID" value="TYC46474.1"/>
    <property type="molecule type" value="Genomic_DNA"/>
</dbReference>
<keyword evidence="1" id="KW-0238">DNA-binding</keyword>
<dbReference type="GO" id="GO:0003700">
    <property type="term" value="F:DNA-binding transcription factor activity"/>
    <property type="evidence" value="ECO:0007669"/>
    <property type="project" value="TreeGrafter"/>
</dbReference>
<protein>
    <submittedName>
        <fullName evidence="3">XRE family transcriptional regulator</fullName>
    </submittedName>
</protein>
<name>A0A652NDX1_9LACO</name>
<keyword evidence="4" id="KW-1185">Reference proteome</keyword>
<dbReference type="GO" id="GO:0003677">
    <property type="term" value="F:DNA binding"/>
    <property type="evidence" value="ECO:0007669"/>
    <property type="project" value="UniProtKB-KW"/>
</dbReference>
<dbReference type="OrthoDB" id="9805856at2"/>
<dbReference type="GO" id="GO:0005829">
    <property type="term" value="C:cytosol"/>
    <property type="evidence" value="ECO:0007669"/>
    <property type="project" value="TreeGrafter"/>
</dbReference>
<feature type="domain" description="HTH cro/C1-type" evidence="2">
    <location>
        <begin position="11"/>
        <end position="66"/>
    </location>
</feature>
<dbReference type="PANTHER" id="PTHR46797">
    <property type="entry name" value="HTH-TYPE TRANSCRIPTIONAL REGULATOR"/>
    <property type="match status" value="1"/>
</dbReference>
<dbReference type="Proteomes" id="UP000442244">
    <property type="component" value="Unassembled WGS sequence"/>
</dbReference>
<evidence type="ECO:0000256" key="1">
    <source>
        <dbReference type="ARBA" id="ARBA00023125"/>
    </source>
</evidence>